<dbReference type="CDD" id="cd03230">
    <property type="entry name" value="ABC_DR_subfamily_A"/>
    <property type="match status" value="1"/>
</dbReference>
<keyword evidence="10" id="KW-1185">Reference proteome</keyword>
<reference evidence="9 10" key="1">
    <citation type="journal article" date="2023" name="Microbiol. Spectr.">
        <title>Symbiosis of Carpenter Bees with Uncharacterized Lactic Acid Bacteria Showing NAD Auxotrophy.</title>
        <authorList>
            <person name="Kawasaki S."/>
            <person name="Ozawa K."/>
            <person name="Mori T."/>
            <person name="Yamamoto A."/>
            <person name="Ito M."/>
            <person name="Ohkuma M."/>
            <person name="Sakamoto M."/>
            <person name="Matsutani M."/>
        </authorList>
    </citation>
    <scope>NUCLEOTIDE SEQUENCE [LARGE SCALE GENOMIC DNA]</scope>
    <source>
        <strain evidence="9 10">Kim37-2</strain>
    </source>
</reference>
<accession>A0ABM8B7R7</accession>
<dbReference type="InterPro" id="IPR003593">
    <property type="entry name" value="AAA+_ATPase"/>
</dbReference>
<organism evidence="9 10">
    <name type="scientific">Bombiscardovia nodaiensis</name>
    <dbReference type="NCBI Taxonomy" id="2932181"/>
    <lineage>
        <taxon>Bacteria</taxon>
        <taxon>Bacillati</taxon>
        <taxon>Actinomycetota</taxon>
        <taxon>Actinomycetes</taxon>
        <taxon>Bifidobacteriales</taxon>
        <taxon>Bifidobacteriaceae</taxon>
        <taxon>Bombiscardovia</taxon>
    </lineage>
</organism>
<feature type="domain" description="ABC transporter" evidence="8">
    <location>
        <begin position="12"/>
        <end position="243"/>
    </location>
</feature>
<evidence type="ECO:0000256" key="6">
    <source>
        <dbReference type="ARBA" id="ARBA00023251"/>
    </source>
</evidence>
<comment type="similarity">
    <text evidence="2">Belongs to the ABC transporter superfamily.</text>
</comment>
<dbReference type="InterPro" id="IPR050763">
    <property type="entry name" value="ABC_transporter_ATP-binding"/>
</dbReference>
<evidence type="ECO:0000256" key="4">
    <source>
        <dbReference type="ARBA" id="ARBA00022741"/>
    </source>
</evidence>
<dbReference type="EMBL" id="AP026798">
    <property type="protein sequence ID" value="BDR52846.1"/>
    <property type="molecule type" value="Genomic_DNA"/>
</dbReference>
<dbReference type="Gene3D" id="3.40.50.300">
    <property type="entry name" value="P-loop containing nucleotide triphosphate hydrolases"/>
    <property type="match status" value="1"/>
</dbReference>
<keyword evidence="5" id="KW-0067">ATP-binding</keyword>
<dbReference type="PANTHER" id="PTHR42711">
    <property type="entry name" value="ABC TRANSPORTER ATP-BINDING PROTEIN"/>
    <property type="match status" value="1"/>
</dbReference>
<evidence type="ECO:0000256" key="7">
    <source>
        <dbReference type="SAM" id="MobiDB-lite"/>
    </source>
</evidence>
<evidence type="ECO:0000256" key="1">
    <source>
        <dbReference type="ARBA" id="ARBA00004202"/>
    </source>
</evidence>
<evidence type="ECO:0000256" key="3">
    <source>
        <dbReference type="ARBA" id="ARBA00022448"/>
    </source>
</evidence>
<dbReference type="Pfam" id="PF00005">
    <property type="entry name" value="ABC_tran"/>
    <property type="match status" value="1"/>
</dbReference>
<dbReference type="SMART" id="SM00382">
    <property type="entry name" value="AAA"/>
    <property type="match status" value="1"/>
</dbReference>
<evidence type="ECO:0000313" key="10">
    <source>
        <dbReference type="Proteomes" id="UP001321766"/>
    </source>
</evidence>
<evidence type="ECO:0000256" key="2">
    <source>
        <dbReference type="ARBA" id="ARBA00005417"/>
    </source>
</evidence>
<evidence type="ECO:0000256" key="5">
    <source>
        <dbReference type="ARBA" id="ARBA00022840"/>
    </source>
</evidence>
<sequence length="328" mass="35408">MSTTATNPGWSVICDQVEKSFGSKKVLTNLDLRVPSGSILGLLGKNGAGKSTLISIMTGLLNPDSGSIRIEGRDPVHMPHHIFGSLIGLAPQDLGIYPNLSVLDNLRGFGGVQGLTMKQAKVRTDELIALMGLQAQAKTPARNLSGGQKRRLHTAIAMLHNPRVLFLDEPTVGADVEARSGILDMVRAMASEGTTIIYTSHYLQEIAALKANLAFLIDGRISVQGGLNEIVRQYARASVRVTFTAEPPAHIPGWQMRGKYIEPDHPISSPEAEIANLFQQPQMRETTVADISVIQPDLESAYMNIMGQSEKTTTPNQTTPAQLTHQGS</sequence>
<proteinExistence type="inferred from homology"/>
<dbReference type="SUPFAM" id="SSF52540">
    <property type="entry name" value="P-loop containing nucleoside triphosphate hydrolases"/>
    <property type="match status" value="1"/>
</dbReference>
<protein>
    <recommendedName>
        <fullName evidence="8">ABC transporter domain-containing protein</fullName>
    </recommendedName>
</protein>
<dbReference type="InterPro" id="IPR027417">
    <property type="entry name" value="P-loop_NTPase"/>
</dbReference>
<keyword evidence="6" id="KW-0046">Antibiotic resistance</keyword>
<feature type="region of interest" description="Disordered" evidence="7">
    <location>
        <begin position="309"/>
        <end position="328"/>
    </location>
</feature>
<comment type="subcellular location">
    <subcellularLocation>
        <location evidence="1">Cell membrane</location>
        <topology evidence="1">Peripheral membrane protein</topology>
    </subcellularLocation>
</comment>
<dbReference type="Proteomes" id="UP001321766">
    <property type="component" value="Chromosome"/>
</dbReference>
<gene>
    <name evidence="9" type="ORF">KIM372_07530</name>
</gene>
<name>A0ABM8B7R7_9BIFI</name>
<dbReference type="PANTHER" id="PTHR42711:SF5">
    <property type="entry name" value="ABC TRANSPORTER ATP-BINDING PROTEIN NATA"/>
    <property type="match status" value="1"/>
</dbReference>
<dbReference type="InterPro" id="IPR003439">
    <property type="entry name" value="ABC_transporter-like_ATP-bd"/>
</dbReference>
<keyword evidence="4" id="KW-0547">Nucleotide-binding</keyword>
<dbReference type="PROSITE" id="PS50893">
    <property type="entry name" value="ABC_TRANSPORTER_2"/>
    <property type="match status" value="1"/>
</dbReference>
<evidence type="ECO:0000313" key="9">
    <source>
        <dbReference type="EMBL" id="BDR52846.1"/>
    </source>
</evidence>
<evidence type="ECO:0000259" key="8">
    <source>
        <dbReference type="PROSITE" id="PS50893"/>
    </source>
</evidence>
<keyword evidence="3" id="KW-0813">Transport</keyword>